<accession>A0AAW2HRV1</accession>
<feature type="compositionally biased region" description="Basic and acidic residues" evidence="1">
    <location>
        <begin position="1053"/>
        <end position="1062"/>
    </location>
</feature>
<feature type="region of interest" description="Disordered" evidence="1">
    <location>
        <begin position="295"/>
        <end position="380"/>
    </location>
</feature>
<feature type="compositionally biased region" description="Basic and acidic residues" evidence="1">
    <location>
        <begin position="514"/>
        <end position="525"/>
    </location>
</feature>
<feature type="compositionally biased region" description="Basic and acidic residues" evidence="1">
    <location>
        <begin position="1015"/>
        <end position="1024"/>
    </location>
</feature>
<feature type="region of interest" description="Disordered" evidence="1">
    <location>
        <begin position="1"/>
        <end position="43"/>
    </location>
</feature>
<reference evidence="3" key="1">
    <citation type="journal article" date="2024" name="Gigascience">
        <title>Chromosome-level genome of the poultry shaft louse Menopon gallinae provides insight into the host-switching and adaptive evolution of parasitic lice.</title>
        <authorList>
            <person name="Xu Y."/>
            <person name="Ma L."/>
            <person name="Liu S."/>
            <person name="Liang Y."/>
            <person name="Liu Q."/>
            <person name="He Z."/>
            <person name="Tian L."/>
            <person name="Duan Y."/>
            <person name="Cai W."/>
            <person name="Li H."/>
            <person name="Song F."/>
        </authorList>
    </citation>
    <scope>NUCLEOTIDE SEQUENCE</scope>
    <source>
        <strain evidence="3">Cailab_2023a</strain>
    </source>
</reference>
<organism evidence="3">
    <name type="scientific">Menopon gallinae</name>
    <name type="common">poultry shaft louse</name>
    <dbReference type="NCBI Taxonomy" id="328185"/>
    <lineage>
        <taxon>Eukaryota</taxon>
        <taxon>Metazoa</taxon>
        <taxon>Ecdysozoa</taxon>
        <taxon>Arthropoda</taxon>
        <taxon>Hexapoda</taxon>
        <taxon>Insecta</taxon>
        <taxon>Pterygota</taxon>
        <taxon>Neoptera</taxon>
        <taxon>Paraneoptera</taxon>
        <taxon>Psocodea</taxon>
        <taxon>Troctomorpha</taxon>
        <taxon>Phthiraptera</taxon>
        <taxon>Amblycera</taxon>
        <taxon>Menoponidae</taxon>
        <taxon>Menopon</taxon>
    </lineage>
</organism>
<feature type="region of interest" description="Disordered" evidence="1">
    <location>
        <begin position="508"/>
        <end position="544"/>
    </location>
</feature>
<feature type="compositionally biased region" description="Low complexity" evidence="1">
    <location>
        <begin position="527"/>
        <end position="542"/>
    </location>
</feature>
<dbReference type="AlphaFoldDB" id="A0AAW2HRV1"/>
<name>A0AAW2HRV1_9NEOP</name>
<feature type="region of interest" description="Disordered" evidence="1">
    <location>
        <begin position="587"/>
        <end position="634"/>
    </location>
</feature>
<proteinExistence type="predicted"/>
<feature type="region of interest" description="Disordered" evidence="1">
    <location>
        <begin position="424"/>
        <end position="495"/>
    </location>
</feature>
<feature type="compositionally biased region" description="Polar residues" evidence="1">
    <location>
        <begin position="479"/>
        <end position="494"/>
    </location>
</feature>
<gene>
    <name evidence="3" type="ORF">PYX00_005193</name>
</gene>
<feature type="region of interest" description="Disordered" evidence="1">
    <location>
        <begin position="1003"/>
        <end position="1111"/>
    </location>
</feature>
<evidence type="ECO:0000313" key="3">
    <source>
        <dbReference type="EMBL" id="KAL0272088.1"/>
    </source>
</evidence>
<feature type="compositionally biased region" description="Basic and acidic residues" evidence="1">
    <location>
        <begin position="1034"/>
        <end position="1044"/>
    </location>
</feature>
<evidence type="ECO:0000256" key="1">
    <source>
        <dbReference type="SAM" id="MobiDB-lite"/>
    </source>
</evidence>
<feature type="compositionally biased region" description="Polar residues" evidence="1">
    <location>
        <begin position="587"/>
        <end position="605"/>
    </location>
</feature>
<feature type="compositionally biased region" description="Polar residues" evidence="1">
    <location>
        <begin position="1075"/>
        <end position="1110"/>
    </location>
</feature>
<dbReference type="EMBL" id="JARGDH010000003">
    <property type="protein sequence ID" value="KAL0272088.1"/>
    <property type="molecule type" value="Genomic_DNA"/>
</dbReference>
<feature type="domain" description="DUF4485" evidence="2">
    <location>
        <begin position="41"/>
        <end position="120"/>
    </location>
</feature>
<comment type="caution">
    <text evidence="3">The sequence shown here is derived from an EMBL/GenBank/DDBJ whole genome shotgun (WGS) entry which is preliminary data.</text>
</comment>
<dbReference type="InterPro" id="IPR027831">
    <property type="entry name" value="DUF4485"/>
</dbReference>
<dbReference type="Pfam" id="PF14846">
    <property type="entry name" value="DUF4485"/>
    <property type="match status" value="1"/>
</dbReference>
<feature type="region of interest" description="Disordered" evidence="1">
    <location>
        <begin position="818"/>
        <end position="844"/>
    </location>
</feature>
<protein>
    <recommendedName>
        <fullName evidence="2">DUF4485 domain-containing protein</fullName>
    </recommendedName>
</protein>
<sequence length="1133" mass="126555">MRKNSGRQDRPMENDMKDERTEGSRDQITERPSDGPDTPESNFKFFSEFTKPLVLELPSADDRAVAAAWVQKLEAEPEADEDKNLRVDYLKLLLFVMQRGRLIGIFKKEPAPGPLQPFPQGFGLAEMGSALLEQAELQGSGDAKESEVSYSVEVSNDLKEYVAAQEIPNFGVQVYYAWSNEDPIHRWKLYDEKKFPPHVREKVNHIKKMASADKTQVQNQRDKPDYYVRKACEVGGSDNSKVKVKSPQEIEKERSSQYECDFKASPRMNSSRRTSPQGSNIKMDFASTPVNKICCRGQESGSTTPDGEEEDMMERHLPDDDDCPQGGMKNDASGRCKQGCCGRSPRSPRSKVKSSGCIPSSQSSTGRGLLRGMQKCDDGGEGRYTNERVCSGGRGLKNADHRGADTYAYSGVCAADPAEKYQKGYEMNSSSSRRKKCHSPGSTLCHQTAHPGSCCQSHRRSHKKSNQSTQDDSEKKSTYRTPTKSATCSPSNPCHSCKSMKEQLRESSSCPQKRVSEKGTSDRCVQKGKQTQQQQQQSKLQQNPCPALEEIMKIKRKNAEEMGRMDYVVGCTCGSNDRQKQIENLSRITQKKSPNVPYQQQQQAPFSGRKTVGPDKRQQATGYQCSVPSQGGVPGSGAIPKKRTMQPTNAGLSQCHTECRVKGETCCVKTTKPKQEYETKMASPPVKGLHVVGMTPPPQPAPQQQQQKAACPQLPPPSIFTHLAESFYDQQFVDDLSSGSDENGGEEDAQNAVCNPIALPYMKNEGAENFQCEDAQTDEGADCYSSSSENVTNKGVNGACVYDNAEGGAYAKTPQAMKSNVGEPPSRRKMQVCAPPNSPANMSRYPENYPKAQMFGMEQRIHPSYQCPGCQSPDDHLNMKSMTSTPCAGKAVAPDEFFSDVSEIIDETPQYNQYQDEDEVLVQGQPYSTGRGAVSMKSFAMTGRHKYEDQGNNQMDESQSFVSLQDFDQSDMSQTPRAFQKQKMGRSFGMDSNYARALWIQAFGPQDGQDPDATTDGRGRRRTDGGVPQGYCPRDTRDPRESFRSSRYGDFSDTLRDYDSRNITRMTDSPRYGQCNRSQRSMQNHSYLRDQSTWAESSRGQDNENSNSRWTDWPEYRKKFHDDRCQLMQNTRM</sequence>
<feature type="compositionally biased region" description="Polar residues" evidence="1">
    <location>
        <begin position="357"/>
        <end position="366"/>
    </location>
</feature>
<feature type="compositionally biased region" description="Basic and acidic residues" evidence="1">
    <location>
        <begin position="1"/>
        <end position="34"/>
    </location>
</feature>
<evidence type="ECO:0000259" key="2">
    <source>
        <dbReference type="Pfam" id="PF14846"/>
    </source>
</evidence>